<organism evidence="4 5">
    <name type="scientific">Anaerofilum hominis</name>
    <dbReference type="NCBI Taxonomy" id="2763016"/>
    <lineage>
        <taxon>Bacteria</taxon>
        <taxon>Bacillati</taxon>
        <taxon>Bacillota</taxon>
        <taxon>Clostridia</taxon>
        <taxon>Eubacteriales</taxon>
        <taxon>Oscillospiraceae</taxon>
        <taxon>Anaerofilum</taxon>
    </lineage>
</organism>
<dbReference type="GO" id="GO:0005829">
    <property type="term" value="C:cytosol"/>
    <property type="evidence" value="ECO:0007669"/>
    <property type="project" value="TreeGrafter"/>
</dbReference>
<dbReference type="InterPro" id="IPR036452">
    <property type="entry name" value="Ribo_hydro-like"/>
</dbReference>
<dbReference type="Pfam" id="PF01156">
    <property type="entry name" value="IU_nuc_hydro"/>
    <property type="match status" value="1"/>
</dbReference>
<dbReference type="AlphaFoldDB" id="A0A923IF04"/>
<dbReference type="InterPro" id="IPR023186">
    <property type="entry name" value="IUNH"/>
</dbReference>
<dbReference type="GO" id="GO:0008477">
    <property type="term" value="F:purine nucleosidase activity"/>
    <property type="evidence" value="ECO:0007669"/>
    <property type="project" value="TreeGrafter"/>
</dbReference>
<reference evidence="4" key="1">
    <citation type="submission" date="2020-08" db="EMBL/GenBank/DDBJ databases">
        <title>Genome public.</title>
        <authorList>
            <person name="Liu C."/>
            <person name="Sun Q."/>
        </authorList>
    </citation>
    <scope>NUCLEOTIDE SEQUENCE</scope>
    <source>
        <strain evidence="4">BX8</strain>
    </source>
</reference>
<dbReference type="EMBL" id="JACONZ010000002">
    <property type="protein sequence ID" value="MBC5581492.1"/>
    <property type="molecule type" value="Genomic_DNA"/>
</dbReference>
<keyword evidence="1 4" id="KW-0378">Hydrolase</keyword>
<gene>
    <name evidence="4" type="ORF">H8S23_08205</name>
</gene>
<dbReference type="Proteomes" id="UP000659630">
    <property type="component" value="Unassembled WGS sequence"/>
</dbReference>
<name>A0A923IF04_9FIRM</name>
<keyword evidence="5" id="KW-1185">Reference proteome</keyword>
<dbReference type="InterPro" id="IPR001910">
    <property type="entry name" value="Inosine/uridine_hydrolase_dom"/>
</dbReference>
<feature type="domain" description="Inosine/uridine-preferring nucleoside hydrolase" evidence="3">
    <location>
        <begin position="16"/>
        <end position="313"/>
    </location>
</feature>
<dbReference type="PANTHER" id="PTHR12304:SF4">
    <property type="entry name" value="URIDINE NUCLEOSIDASE"/>
    <property type="match status" value="1"/>
</dbReference>
<keyword evidence="2" id="KW-0326">Glycosidase</keyword>
<protein>
    <submittedName>
        <fullName evidence="4">Nucleoside hydrolase</fullName>
    </submittedName>
</protein>
<dbReference type="InterPro" id="IPR015910">
    <property type="entry name" value="I/U_nuclsd_hydro_CS"/>
</dbReference>
<proteinExistence type="predicted"/>
<accession>A0A923IF04</accession>
<sequence length="324" mass="35047">MNHLTERSHFMNKIPVILDVDTGVDDAVAIMYALTCEELDILGISTVAGNQTLDKTTRNTLAVLEYLGRPEVPVARGAAGPFCRPLHTAPQVHGENGLGNVQLPEPVKQPEAGDALTCLRRWIEGSAQPVTIIAVGPLTNIALLLKAYPHLKARIERIAIMGGGAFRGNASPAAEFNIYVDPEAARMVFKAGIPMIMCGLDVTMKAYATGEDIDAFAALGTKAGKFCADIFRFYYDFHMSGVRGKLPGCAVHDAVTVMALTHPELMQGQDAYVEVDIDGEHTWGCTASDFRERNCSGEKNARVILDIDREAFIQQLLKAAASFS</sequence>
<evidence type="ECO:0000259" key="3">
    <source>
        <dbReference type="Pfam" id="PF01156"/>
    </source>
</evidence>
<evidence type="ECO:0000313" key="5">
    <source>
        <dbReference type="Proteomes" id="UP000659630"/>
    </source>
</evidence>
<dbReference type="SUPFAM" id="SSF53590">
    <property type="entry name" value="Nucleoside hydrolase"/>
    <property type="match status" value="1"/>
</dbReference>
<evidence type="ECO:0000313" key="4">
    <source>
        <dbReference type="EMBL" id="MBC5581492.1"/>
    </source>
</evidence>
<dbReference type="RefSeq" id="WP_186887838.1">
    <property type="nucleotide sequence ID" value="NZ_JACONZ010000002.1"/>
</dbReference>
<comment type="caution">
    <text evidence="4">The sequence shown here is derived from an EMBL/GenBank/DDBJ whole genome shotgun (WGS) entry which is preliminary data.</text>
</comment>
<dbReference type="GO" id="GO:0045437">
    <property type="term" value="F:uridine nucleosidase activity"/>
    <property type="evidence" value="ECO:0007669"/>
    <property type="project" value="UniProtKB-ARBA"/>
</dbReference>
<dbReference type="PANTHER" id="PTHR12304">
    <property type="entry name" value="INOSINE-URIDINE PREFERRING NUCLEOSIDE HYDROLASE"/>
    <property type="match status" value="1"/>
</dbReference>
<dbReference type="GO" id="GO:0006152">
    <property type="term" value="P:purine nucleoside catabolic process"/>
    <property type="evidence" value="ECO:0007669"/>
    <property type="project" value="TreeGrafter"/>
</dbReference>
<dbReference type="PROSITE" id="PS01247">
    <property type="entry name" value="IUNH"/>
    <property type="match status" value="1"/>
</dbReference>
<evidence type="ECO:0000256" key="1">
    <source>
        <dbReference type="ARBA" id="ARBA00022801"/>
    </source>
</evidence>
<dbReference type="Gene3D" id="3.90.245.10">
    <property type="entry name" value="Ribonucleoside hydrolase-like"/>
    <property type="match status" value="1"/>
</dbReference>
<evidence type="ECO:0000256" key="2">
    <source>
        <dbReference type="ARBA" id="ARBA00023295"/>
    </source>
</evidence>
<dbReference type="CDD" id="cd02651">
    <property type="entry name" value="nuc_hydro_IU_UC_XIUA"/>
    <property type="match status" value="1"/>
</dbReference>